<dbReference type="SUPFAM" id="SSF55781">
    <property type="entry name" value="GAF domain-like"/>
    <property type="match status" value="1"/>
</dbReference>
<dbReference type="Gene3D" id="3.30.450.20">
    <property type="entry name" value="PAS domain"/>
    <property type="match status" value="1"/>
</dbReference>
<evidence type="ECO:0000256" key="1">
    <source>
        <dbReference type="ARBA" id="ARBA00004141"/>
    </source>
</evidence>
<dbReference type="Pfam" id="PF13426">
    <property type="entry name" value="PAS_9"/>
    <property type="match status" value="1"/>
</dbReference>
<feature type="transmembrane region" description="Helical" evidence="6">
    <location>
        <begin position="185"/>
        <end position="203"/>
    </location>
</feature>
<dbReference type="Gene3D" id="3.30.450.40">
    <property type="match status" value="1"/>
</dbReference>
<dbReference type="Pfam" id="PF00672">
    <property type="entry name" value="HAMP"/>
    <property type="match status" value="1"/>
</dbReference>
<evidence type="ECO:0000259" key="7">
    <source>
        <dbReference type="PROSITE" id="PS50885"/>
    </source>
</evidence>
<keyword evidence="5" id="KW-0175">Coiled coil</keyword>
<protein>
    <submittedName>
        <fullName evidence="8">Type IV pili methyl-accepting chemotaxis transducer N-terminal domain-containing protein</fullName>
    </submittedName>
</protein>
<evidence type="ECO:0000256" key="3">
    <source>
        <dbReference type="ARBA" id="ARBA00022989"/>
    </source>
</evidence>
<dbReference type="GO" id="GO:0016020">
    <property type="term" value="C:membrane"/>
    <property type="evidence" value="ECO:0007669"/>
    <property type="project" value="UniProtKB-SubCell"/>
</dbReference>
<dbReference type="InterPro" id="IPR003018">
    <property type="entry name" value="GAF"/>
</dbReference>
<evidence type="ECO:0000256" key="2">
    <source>
        <dbReference type="ARBA" id="ARBA00022692"/>
    </source>
</evidence>
<evidence type="ECO:0000256" key="5">
    <source>
        <dbReference type="SAM" id="Coils"/>
    </source>
</evidence>
<dbReference type="RefSeq" id="WP_314511338.1">
    <property type="nucleotide sequence ID" value="NZ_JASJOU010000004.1"/>
</dbReference>
<dbReference type="EMBL" id="JASJOU010000004">
    <property type="protein sequence ID" value="MDJ1501733.1"/>
    <property type="molecule type" value="Genomic_DNA"/>
</dbReference>
<dbReference type="SUPFAM" id="SSF55785">
    <property type="entry name" value="PYP-like sensor domain (PAS domain)"/>
    <property type="match status" value="1"/>
</dbReference>
<evidence type="ECO:0000256" key="6">
    <source>
        <dbReference type="SAM" id="Phobius"/>
    </source>
</evidence>
<dbReference type="Pfam" id="PF13675">
    <property type="entry name" value="PilJ"/>
    <property type="match status" value="1"/>
</dbReference>
<dbReference type="InterPro" id="IPR003660">
    <property type="entry name" value="HAMP_dom"/>
</dbReference>
<keyword evidence="3 6" id="KW-1133">Transmembrane helix</keyword>
<evidence type="ECO:0000313" key="8">
    <source>
        <dbReference type="EMBL" id="MDJ1501733.1"/>
    </source>
</evidence>
<reference evidence="8" key="1">
    <citation type="submission" date="2023-05" db="EMBL/GenBank/DDBJ databases">
        <authorList>
            <person name="Zhang X."/>
        </authorList>
    </citation>
    <scope>NUCLEOTIDE SEQUENCE</scope>
    <source>
        <strain evidence="8">BD1B2-1</strain>
    </source>
</reference>
<feature type="transmembrane region" description="Helical" evidence="6">
    <location>
        <begin position="20"/>
        <end position="39"/>
    </location>
</feature>
<dbReference type="PROSITE" id="PS50885">
    <property type="entry name" value="HAMP"/>
    <property type="match status" value="1"/>
</dbReference>
<dbReference type="InterPro" id="IPR029016">
    <property type="entry name" value="GAF-like_dom_sf"/>
</dbReference>
<sequence>MGLPLVSFKDYSIRLKLGIVLIFFVIIALFNLFSVSYYLKKQKSDATAIDVVGRQRMLTVRIAFLSEILQKQYKENIATELQKTIEQANTSFYAIKHGGLAPEVNSEIPLPPAPAIITPLLLEVEDLWKKYKEHASHILETHNETSETSLTFIEANAGELVRKYIALVKIYVTQSQEKQESFEHFLVLLFTANLILVGCAFLVTEKYIRKPILTLQSDVERLSSGDLSHLVSLPGKDEVGLTAQNLHRLSDFMKTASLFAVKIGHGEFDSSFTMASDKDQLGQSLLTMRDQLHTVAEEEKKRKWANEGITQATEIIQTYRENFQQLGDKLLVFLTHYLEANQSALFVTQNESNEEEMYLTLASCFAWGRKKHHQKHIQIDEGLTGQVLREKCTYYLTEVPDDYIEIGSGLGHATPNCILIVPLKLDEMVLGVLEIAAFKEIEPYKVQFIEKLAESLALSISTFRTTARTLELLQQSQQQAEELKAQEEEIRQNMEELQATQEQALLLMKEEKEQRKYLDWEIKTYKDVLGTTGIWAELDPQGVITDCNQMLVETTKFTKEELVGKPYVYLWSKETIDQLGTSYQENLQAGEPFQAIIRNRTSDGKGYWAESSLSPIRNNQGDILKYILIEVPSIHNSIQRISLSSIQTTNPYSF</sequence>
<dbReference type="InterPro" id="IPR000014">
    <property type="entry name" value="PAS"/>
</dbReference>
<dbReference type="InterPro" id="IPR029095">
    <property type="entry name" value="NarX-like_N"/>
</dbReference>
<dbReference type="AlphaFoldDB" id="A0AAE3UDD9"/>
<gene>
    <name evidence="8" type="ORF">QNI22_13790</name>
</gene>
<accession>A0AAE3UDD9</accession>
<dbReference type="Gene3D" id="6.10.340.10">
    <property type="match status" value="1"/>
</dbReference>
<organism evidence="8 9">
    <name type="scientific">Xanthocytophaga agilis</name>
    <dbReference type="NCBI Taxonomy" id="3048010"/>
    <lineage>
        <taxon>Bacteria</taxon>
        <taxon>Pseudomonadati</taxon>
        <taxon>Bacteroidota</taxon>
        <taxon>Cytophagia</taxon>
        <taxon>Cytophagales</taxon>
        <taxon>Rhodocytophagaceae</taxon>
        <taxon>Xanthocytophaga</taxon>
    </lineage>
</organism>
<feature type="coiled-coil region" evidence="5">
    <location>
        <begin position="466"/>
        <end position="514"/>
    </location>
</feature>
<dbReference type="Proteomes" id="UP001232063">
    <property type="component" value="Unassembled WGS sequence"/>
</dbReference>
<proteinExistence type="predicted"/>
<dbReference type="CDD" id="cd00130">
    <property type="entry name" value="PAS"/>
    <property type="match status" value="1"/>
</dbReference>
<comment type="caution">
    <text evidence="8">The sequence shown here is derived from an EMBL/GenBank/DDBJ whole genome shotgun (WGS) entry which is preliminary data.</text>
</comment>
<evidence type="ECO:0000313" key="9">
    <source>
        <dbReference type="Proteomes" id="UP001232063"/>
    </source>
</evidence>
<dbReference type="GO" id="GO:0007165">
    <property type="term" value="P:signal transduction"/>
    <property type="evidence" value="ECO:0007669"/>
    <property type="project" value="InterPro"/>
</dbReference>
<dbReference type="InterPro" id="IPR035965">
    <property type="entry name" value="PAS-like_dom_sf"/>
</dbReference>
<dbReference type="Pfam" id="PF13185">
    <property type="entry name" value="GAF_2"/>
    <property type="match status" value="1"/>
</dbReference>
<keyword evidence="2 6" id="KW-0812">Transmembrane</keyword>
<dbReference type="SUPFAM" id="SSF158472">
    <property type="entry name" value="HAMP domain-like"/>
    <property type="match status" value="1"/>
</dbReference>
<name>A0AAE3UDD9_9BACT</name>
<feature type="domain" description="HAMP" evidence="7">
    <location>
        <begin position="206"/>
        <end position="258"/>
    </location>
</feature>
<evidence type="ECO:0000256" key="4">
    <source>
        <dbReference type="ARBA" id="ARBA00023136"/>
    </source>
</evidence>
<keyword evidence="9" id="KW-1185">Reference proteome</keyword>
<comment type="subcellular location">
    <subcellularLocation>
        <location evidence="1">Membrane</location>
        <topology evidence="1">Multi-pass membrane protein</topology>
    </subcellularLocation>
</comment>
<dbReference type="NCBIfam" id="TIGR00229">
    <property type="entry name" value="sensory_box"/>
    <property type="match status" value="1"/>
</dbReference>
<keyword evidence="4 6" id="KW-0472">Membrane</keyword>
<dbReference type="CDD" id="cd06225">
    <property type="entry name" value="HAMP"/>
    <property type="match status" value="1"/>
</dbReference>